<dbReference type="EMBL" id="AP023287">
    <property type="protein sequence ID" value="BCI54318.1"/>
    <property type="molecule type" value="Genomic_DNA"/>
</dbReference>
<dbReference type="Proteomes" id="UP000515734">
    <property type="component" value="Chromosome"/>
</dbReference>
<evidence type="ECO:0000313" key="2">
    <source>
        <dbReference type="Proteomes" id="UP000515734"/>
    </source>
</evidence>
<gene>
    <name evidence="1" type="ORF">NIIDNTM18_35960</name>
</gene>
<accession>A0A6S6PDU5</accession>
<proteinExistence type="predicted"/>
<dbReference type="AlphaFoldDB" id="A0A6S6PDU5"/>
<sequence>MVDITARLKGLTVSYRIDVVTDSVPDAIRHAGGLMFDRRRAGWQVVVVTDDAVHSRALTILGARIESPGDAESRLSVAERGIRTVVAARSQGPAGWELLKPCNELLLWGHQVDEQSTGAMRPVRHDLSTAAQIFKAQALFSTGLATIVEQCEQFWVGSDSRTGSQTSTMVGR</sequence>
<protein>
    <submittedName>
        <fullName evidence="1">Uncharacterized protein</fullName>
    </submittedName>
</protein>
<reference evidence="1 2" key="1">
    <citation type="submission" date="2020-07" db="EMBL/GenBank/DDBJ databases">
        <title>Complete genome sequence of Mycolicibacterium litorale like strain isolated from cardiac implantable electronic device infection.</title>
        <authorList>
            <person name="Fukano H."/>
            <person name="Miyama H."/>
            <person name="Hoshino Y."/>
        </authorList>
    </citation>
    <scope>NUCLEOTIDE SEQUENCE [LARGE SCALE GENOMIC DNA]</scope>
    <source>
        <strain evidence="1 2">NIIDNTM18</strain>
    </source>
</reference>
<organism evidence="1 2">
    <name type="scientific">Mycolicibacterium litorale</name>
    <dbReference type="NCBI Taxonomy" id="758802"/>
    <lineage>
        <taxon>Bacteria</taxon>
        <taxon>Bacillati</taxon>
        <taxon>Actinomycetota</taxon>
        <taxon>Actinomycetes</taxon>
        <taxon>Mycobacteriales</taxon>
        <taxon>Mycobacteriaceae</taxon>
        <taxon>Mycolicibacterium</taxon>
    </lineage>
</organism>
<name>A0A6S6PDU5_9MYCO</name>
<evidence type="ECO:0000313" key="1">
    <source>
        <dbReference type="EMBL" id="BCI54318.1"/>
    </source>
</evidence>